<dbReference type="PANTHER" id="PTHR13291">
    <property type="entry name" value="JOSEPHIN 1, 2"/>
    <property type="match status" value="1"/>
</dbReference>
<keyword evidence="5 6" id="KW-0378">Hydrolase</keyword>
<evidence type="ECO:0000256" key="2">
    <source>
        <dbReference type="ARBA" id="ARBA00012759"/>
    </source>
</evidence>
<dbReference type="SMART" id="SM01246">
    <property type="entry name" value="Josephin"/>
    <property type="match status" value="1"/>
</dbReference>
<feature type="active site" evidence="6">
    <location>
        <position position="101"/>
    </location>
</feature>
<dbReference type="AlphaFoldDB" id="A0A150GAF9"/>
<protein>
    <recommendedName>
        <fullName evidence="2">ubiquitinyl hydrolase 1</fullName>
        <ecNumber evidence="2">3.4.19.12</ecNumber>
    </recommendedName>
</protein>
<dbReference type="InterPro" id="IPR040053">
    <property type="entry name" value="JOSD1/2"/>
</dbReference>
<comment type="caution">
    <text evidence="8">The sequence shown here is derived from an EMBL/GenBank/DDBJ whole genome shotgun (WGS) entry which is preliminary data.</text>
</comment>
<evidence type="ECO:0000256" key="3">
    <source>
        <dbReference type="ARBA" id="ARBA00022670"/>
    </source>
</evidence>
<proteinExistence type="predicted"/>
<dbReference type="OrthoDB" id="422700at2759"/>
<name>A0A150GAF9_GONPE</name>
<dbReference type="GO" id="GO:0016579">
    <property type="term" value="P:protein deubiquitination"/>
    <property type="evidence" value="ECO:0007669"/>
    <property type="project" value="InterPro"/>
</dbReference>
<sequence length="136" mass="14650">MCLKHTLNNIFQREAYTSIDLDRVADGLTPPSALGLSIHRTPILGAYDINILELALQQHGKPPRLAPLRWLAAAAGGLGIGSGGRHWLGLRPLDGVWYNLDSHLDAPQPLGDAAAVCAFVRQAVCLRDAKVLLVTQ</sequence>
<reference evidence="9" key="1">
    <citation type="journal article" date="2016" name="Nat. Commun.">
        <title>The Gonium pectorale genome demonstrates co-option of cell cycle regulation during the evolution of multicellularity.</title>
        <authorList>
            <person name="Hanschen E.R."/>
            <person name="Marriage T.N."/>
            <person name="Ferris P.J."/>
            <person name="Hamaji T."/>
            <person name="Toyoda A."/>
            <person name="Fujiyama A."/>
            <person name="Neme R."/>
            <person name="Noguchi H."/>
            <person name="Minakuchi Y."/>
            <person name="Suzuki M."/>
            <person name="Kawai-Toyooka H."/>
            <person name="Smith D.R."/>
            <person name="Sparks H."/>
            <person name="Anderson J."/>
            <person name="Bakaric R."/>
            <person name="Luria V."/>
            <person name="Karger A."/>
            <person name="Kirschner M.W."/>
            <person name="Durand P.M."/>
            <person name="Michod R.E."/>
            <person name="Nozaki H."/>
            <person name="Olson B.J."/>
        </authorList>
    </citation>
    <scope>NUCLEOTIDE SEQUENCE [LARGE SCALE GENOMIC DNA]</scope>
    <source>
        <strain evidence="9">NIES-2863</strain>
    </source>
</reference>
<dbReference type="STRING" id="33097.A0A150GAF9"/>
<evidence type="ECO:0000256" key="5">
    <source>
        <dbReference type="ARBA" id="ARBA00022801"/>
    </source>
</evidence>
<evidence type="ECO:0000313" key="9">
    <source>
        <dbReference type="Proteomes" id="UP000075714"/>
    </source>
</evidence>
<dbReference type="GO" id="GO:0004843">
    <property type="term" value="F:cysteine-type deubiquitinase activity"/>
    <property type="evidence" value="ECO:0007669"/>
    <property type="project" value="UniProtKB-EC"/>
</dbReference>
<dbReference type="GO" id="GO:0006508">
    <property type="term" value="P:proteolysis"/>
    <property type="evidence" value="ECO:0007669"/>
    <property type="project" value="UniProtKB-KW"/>
</dbReference>
<comment type="catalytic activity">
    <reaction evidence="1">
        <text>Thiol-dependent hydrolysis of ester, thioester, amide, peptide and isopeptide bonds formed by the C-terminal Gly of ubiquitin (a 76-residue protein attached to proteins as an intracellular targeting signal).</text>
        <dbReference type="EC" id="3.4.19.12"/>
    </reaction>
</comment>
<dbReference type="PROSITE" id="PS50957">
    <property type="entry name" value="JOSEPHIN"/>
    <property type="match status" value="1"/>
</dbReference>
<dbReference type="PANTHER" id="PTHR13291:SF0">
    <property type="entry name" value="JOSEPHIN-LIKE PROTEIN"/>
    <property type="match status" value="1"/>
</dbReference>
<dbReference type="InterPro" id="IPR006155">
    <property type="entry name" value="Josephin"/>
</dbReference>
<dbReference type="Gene3D" id="3.90.70.40">
    <property type="match status" value="1"/>
</dbReference>
<keyword evidence="3" id="KW-0645">Protease</keyword>
<evidence type="ECO:0000313" key="8">
    <source>
        <dbReference type="EMBL" id="KXZ46808.1"/>
    </source>
</evidence>
<keyword evidence="9" id="KW-1185">Reference proteome</keyword>
<evidence type="ECO:0000256" key="4">
    <source>
        <dbReference type="ARBA" id="ARBA00022786"/>
    </source>
</evidence>
<evidence type="ECO:0000259" key="7">
    <source>
        <dbReference type="PROSITE" id="PS50957"/>
    </source>
</evidence>
<organism evidence="8 9">
    <name type="scientific">Gonium pectorale</name>
    <name type="common">Green alga</name>
    <dbReference type="NCBI Taxonomy" id="33097"/>
    <lineage>
        <taxon>Eukaryota</taxon>
        <taxon>Viridiplantae</taxon>
        <taxon>Chlorophyta</taxon>
        <taxon>core chlorophytes</taxon>
        <taxon>Chlorophyceae</taxon>
        <taxon>CS clade</taxon>
        <taxon>Chlamydomonadales</taxon>
        <taxon>Volvocaceae</taxon>
        <taxon>Gonium</taxon>
    </lineage>
</organism>
<feature type="active site" evidence="6">
    <location>
        <position position="2"/>
    </location>
</feature>
<dbReference type="EMBL" id="LSYV01000041">
    <property type="protein sequence ID" value="KXZ46808.1"/>
    <property type="molecule type" value="Genomic_DNA"/>
</dbReference>
<dbReference type="Proteomes" id="UP000075714">
    <property type="component" value="Unassembled WGS sequence"/>
</dbReference>
<evidence type="ECO:0000256" key="6">
    <source>
        <dbReference type="PROSITE-ProRule" id="PRU00331"/>
    </source>
</evidence>
<feature type="active site" evidence="6">
    <location>
        <position position="86"/>
    </location>
</feature>
<feature type="domain" description="Josephin" evidence="7">
    <location>
        <begin position="1"/>
        <end position="136"/>
    </location>
</feature>
<evidence type="ECO:0000256" key="1">
    <source>
        <dbReference type="ARBA" id="ARBA00000707"/>
    </source>
</evidence>
<dbReference type="Pfam" id="PF02099">
    <property type="entry name" value="Josephin"/>
    <property type="match status" value="1"/>
</dbReference>
<dbReference type="EC" id="3.4.19.12" evidence="2"/>
<gene>
    <name evidence="8" type="ORF">GPECTOR_40g542</name>
</gene>
<keyword evidence="4" id="KW-0833">Ubl conjugation pathway</keyword>
<accession>A0A150GAF9</accession>